<organism evidence="2 3">
    <name type="scientific">Conoideocrella luteorostrata</name>
    <dbReference type="NCBI Taxonomy" id="1105319"/>
    <lineage>
        <taxon>Eukaryota</taxon>
        <taxon>Fungi</taxon>
        <taxon>Dikarya</taxon>
        <taxon>Ascomycota</taxon>
        <taxon>Pezizomycotina</taxon>
        <taxon>Sordariomycetes</taxon>
        <taxon>Hypocreomycetidae</taxon>
        <taxon>Hypocreales</taxon>
        <taxon>Clavicipitaceae</taxon>
        <taxon>Conoideocrella</taxon>
    </lineage>
</organism>
<sequence>MFDLPSSYASLERYTNDLCGFITTPLVHQLTGGIHVNDALIYDAWQALPQDWTGWWSSLPDHRLVQHDLVNAIDEDGGPERSLLDESRPESLKNWLKALRSLALPRGQRPGPTIILPEILAARMKTKKIAEVSRATAYIYNMCLNKGITNIIDMGSGKGYISISLAYLFPHLRILSIDGSESQIAGSQSFATSLGISESRLKHVVHWIDGSPALRARIEDWAGGERCMLIGLHACGSLSEHMLRYFSTVTCIEALAVVGCCYNHIVPRSLSDPTGFPISSTLRKLDVTLSSTALMTGCQSPNNWKRPEMDSRPEGTSVFSKRRFYRAILEKIFFDKGLNCHPADGSRPAWGTRKTDVANFIRFARRAMDLLKIDYGKISDAELTAYEQRYRDCESQIAILWTLSVLCGKVVESVVAMDRYWFLKEQDAKGIDIVPIFDFKVSPRNMMVVAEKMVFHDEMNDCENDGD</sequence>
<dbReference type="InterPro" id="IPR052220">
    <property type="entry name" value="METTL25"/>
</dbReference>
<gene>
    <name evidence="2" type="ORF">QQS21_000630</name>
</gene>
<dbReference type="InterPro" id="IPR025714">
    <property type="entry name" value="Methyltranfer_dom"/>
</dbReference>
<evidence type="ECO:0000259" key="1">
    <source>
        <dbReference type="Pfam" id="PF13679"/>
    </source>
</evidence>
<feature type="domain" description="Methyltransferase" evidence="1">
    <location>
        <begin position="127"/>
        <end position="265"/>
    </location>
</feature>
<keyword evidence="3" id="KW-1185">Reference proteome</keyword>
<evidence type="ECO:0000313" key="3">
    <source>
        <dbReference type="Proteomes" id="UP001251528"/>
    </source>
</evidence>
<dbReference type="AlphaFoldDB" id="A0AAJ0CYG5"/>
<dbReference type="InterPro" id="IPR029063">
    <property type="entry name" value="SAM-dependent_MTases_sf"/>
</dbReference>
<dbReference type="Pfam" id="PF13679">
    <property type="entry name" value="Methyltransf_32"/>
    <property type="match status" value="1"/>
</dbReference>
<protein>
    <recommendedName>
        <fullName evidence="1">Methyltransferase domain-containing protein</fullName>
    </recommendedName>
</protein>
<dbReference type="PANTHER" id="PTHR12496:SF0">
    <property type="entry name" value="METHYLTRANSFERASE DOMAIN-CONTAINING PROTEIN"/>
    <property type="match status" value="1"/>
</dbReference>
<comment type="caution">
    <text evidence="2">The sequence shown here is derived from an EMBL/GenBank/DDBJ whole genome shotgun (WGS) entry which is preliminary data.</text>
</comment>
<dbReference type="Proteomes" id="UP001251528">
    <property type="component" value="Unassembled WGS sequence"/>
</dbReference>
<dbReference type="Gene3D" id="3.40.50.150">
    <property type="entry name" value="Vaccinia Virus protein VP39"/>
    <property type="match status" value="1"/>
</dbReference>
<accession>A0AAJ0CYG5</accession>
<name>A0AAJ0CYG5_9HYPO</name>
<dbReference type="PANTHER" id="PTHR12496">
    <property type="entry name" value="CGI-41 METHYLTRANSFERASE"/>
    <property type="match status" value="1"/>
</dbReference>
<dbReference type="SUPFAM" id="SSF53335">
    <property type="entry name" value="S-adenosyl-L-methionine-dependent methyltransferases"/>
    <property type="match status" value="1"/>
</dbReference>
<reference evidence="2" key="1">
    <citation type="submission" date="2023-06" db="EMBL/GenBank/DDBJ databases">
        <title>Conoideocrella luteorostrata (Hypocreales: Clavicipitaceae), a potential biocontrol fungus for elongate hemlock scale in United States Christmas tree production areas.</title>
        <authorList>
            <person name="Barrett H."/>
            <person name="Lovett B."/>
            <person name="Macias A.M."/>
            <person name="Stajich J.E."/>
            <person name="Kasson M.T."/>
        </authorList>
    </citation>
    <scope>NUCLEOTIDE SEQUENCE</scope>
    <source>
        <strain evidence="2">ARSEF 14590</strain>
    </source>
</reference>
<evidence type="ECO:0000313" key="2">
    <source>
        <dbReference type="EMBL" id="KAK2616389.1"/>
    </source>
</evidence>
<proteinExistence type="predicted"/>
<dbReference type="EMBL" id="JASWJB010000006">
    <property type="protein sequence ID" value="KAK2616389.1"/>
    <property type="molecule type" value="Genomic_DNA"/>
</dbReference>